<evidence type="ECO:0000313" key="2">
    <source>
        <dbReference type="Proteomes" id="UP000250321"/>
    </source>
</evidence>
<reference evidence="1 2" key="1">
    <citation type="submission" date="2018-02" db="EMBL/GenBank/DDBJ databases">
        <title>Draft genome of wild Prunus yedoensis var. nudiflora.</title>
        <authorList>
            <person name="Baek S."/>
            <person name="Kim J.-H."/>
            <person name="Choi K."/>
            <person name="Kim G.-B."/>
            <person name="Cho A."/>
            <person name="Jang H."/>
            <person name="Shin C.-H."/>
            <person name="Yu H.-J."/>
            <person name="Mun J.-H."/>
        </authorList>
    </citation>
    <scope>NUCLEOTIDE SEQUENCE [LARGE SCALE GENOMIC DNA]</scope>
    <source>
        <strain evidence="2">cv. Jeju island</strain>
        <tissue evidence="1">Leaf</tissue>
    </source>
</reference>
<evidence type="ECO:0000313" key="1">
    <source>
        <dbReference type="EMBL" id="PQM41028.1"/>
    </source>
</evidence>
<proteinExistence type="predicted"/>
<dbReference type="OrthoDB" id="10539619at2759"/>
<keyword evidence="2" id="KW-1185">Reference proteome</keyword>
<accession>A0A314UVS5</accession>
<name>A0A314UVS5_PRUYE</name>
<dbReference type="EMBL" id="PJQY01002995">
    <property type="protein sequence ID" value="PQM41028.1"/>
    <property type="molecule type" value="Genomic_DNA"/>
</dbReference>
<dbReference type="AlphaFoldDB" id="A0A314UVS5"/>
<comment type="caution">
    <text evidence="1">The sequence shown here is derived from an EMBL/GenBank/DDBJ whole genome shotgun (WGS) entry which is preliminary data.</text>
</comment>
<dbReference type="STRING" id="2094558.A0A314UVS5"/>
<gene>
    <name evidence="1" type="ORF">Pyn_06646</name>
</gene>
<sequence>MQIIVLQDYLILHLHVSGILYSGMPSEDHAVSAKDLMLVLKKEHLSKGFKSMYGDFSHRKEFLFTYMGADLAKDSYTSIGDISSPSVSRAVNQHDTNLLYFQHKSARYHAKLEARKQLLDELLIGSMWTIASIREAFVWTPEELKPVDER</sequence>
<protein>
    <submittedName>
        <fullName evidence="1">Vacuolar-processing enzyme</fullName>
    </submittedName>
</protein>
<dbReference type="Proteomes" id="UP000250321">
    <property type="component" value="Unassembled WGS sequence"/>
</dbReference>
<organism evidence="1 2">
    <name type="scientific">Prunus yedoensis var. nudiflora</name>
    <dbReference type="NCBI Taxonomy" id="2094558"/>
    <lineage>
        <taxon>Eukaryota</taxon>
        <taxon>Viridiplantae</taxon>
        <taxon>Streptophyta</taxon>
        <taxon>Embryophyta</taxon>
        <taxon>Tracheophyta</taxon>
        <taxon>Spermatophyta</taxon>
        <taxon>Magnoliopsida</taxon>
        <taxon>eudicotyledons</taxon>
        <taxon>Gunneridae</taxon>
        <taxon>Pentapetalae</taxon>
        <taxon>rosids</taxon>
        <taxon>fabids</taxon>
        <taxon>Rosales</taxon>
        <taxon>Rosaceae</taxon>
        <taxon>Amygdaloideae</taxon>
        <taxon>Amygdaleae</taxon>
        <taxon>Prunus</taxon>
    </lineage>
</organism>